<dbReference type="Proteomes" id="UP001209737">
    <property type="component" value="Unassembled WGS sequence"/>
</dbReference>
<gene>
    <name evidence="1" type="ORF">ND812_05945</name>
</gene>
<organism evidence="1 2">
    <name type="scientific">Leptospira limi</name>
    <dbReference type="NCBI Taxonomy" id="2950023"/>
    <lineage>
        <taxon>Bacteria</taxon>
        <taxon>Pseudomonadati</taxon>
        <taxon>Spirochaetota</taxon>
        <taxon>Spirochaetia</taxon>
        <taxon>Leptospirales</taxon>
        <taxon>Leptospiraceae</taxon>
        <taxon>Leptospira</taxon>
    </lineage>
</organism>
<sequence length="131" mass="15225">MNSIQIQDLPILKEKSIQAYEWLLTKFPHDNLEKQHVSKTEFEFPIRWTMEWKGHGFEWVVSDMGSVTLRLGELDGKRKSPAPIFYLSLRKKEGDTFDWTDPEGNSVPFPEGSILVDIENRIQLYIDSVGL</sequence>
<proteinExistence type="predicted"/>
<reference evidence="1 2" key="1">
    <citation type="submission" date="2022-06" db="EMBL/GenBank/DDBJ databases">
        <title>Leptospira isolates from biofilms formed at urban environments.</title>
        <authorList>
            <person name="Ribeiro P.S."/>
            <person name="Sousa T."/>
            <person name="Carvalho N."/>
            <person name="Aburjaile F."/>
            <person name="Neves F."/>
            <person name="Oliveira D."/>
            <person name="Blanco L."/>
            <person name="Lima J."/>
            <person name="Costa F."/>
            <person name="Brenig B."/>
            <person name="Soares S."/>
            <person name="Ramos R."/>
            <person name="Goes-Neto A."/>
            <person name="Matiuzzi M."/>
            <person name="Azevedo V."/>
            <person name="Ristow P."/>
        </authorList>
    </citation>
    <scope>NUCLEOTIDE SEQUENCE [LARGE SCALE GENOMIC DNA]</scope>
    <source>
        <strain evidence="1 2">VSF25</strain>
    </source>
</reference>
<dbReference type="EMBL" id="JAMQPV010000001">
    <property type="protein sequence ID" value="MCW7461624.1"/>
    <property type="molecule type" value="Genomic_DNA"/>
</dbReference>
<dbReference type="RefSeq" id="WP_265374692.1">
    <property type="nucleotide sequence ID" value="NZ_JAMQPV010000001.1"/>
</dbReference>
<evidence type="ECO:0000313" key="1">
    <source>
        <dbReference type="EMBL" id="MCW7461624.1"/>
    </source>
</evidence>
<keyword evidence="2" id="KW-1185">Reference proteome</keyword>
<name>A0ABT3LVA1_9LEPT</name>
<dbReference type="NCBIfam" id="NF047540">
    <property type="entry name" value="LIC_13241_dom"/>
    <property type="match status" value="1"/>
</dbReference>
<protein>
    <submittedName>
        <fullName evidence="1">Uncharacterized protein</fullName>
    </submittedName>
</protein>
<evidence type="ECO:0000313" key="2">
    <source>
        <dbReference type="Proteomes" id="UP001209737"/>
    </source>
</evidence>
<comment type="caution">
    <text evidence="1">The sequence shown here is derived from an EMBL/GenBank/DDBJ whole genome shotgun (WGS) entry which is preliminary data.</text>
</comment>
<accession>A0ABT3LVA1</accession>